<organism evidence="1 2">
    <name type="scientific">Clostridium frigidicarnis</name>
    <dbReference type="NCBI Taxonomy" id="84698"/>
    <lineage>
        <taxon>Bacteria</taxon>
        <taxon>Bacillati</taxon>
        <taxon>Bacillota</taxon>
        <taxon>Clostridia</taxon>
        <taxon>Eubacteriales</taxon>
        <taxon>Clostridiaceae</taxon>
        <taxon>Clostridium</taxon>
    </lineage>
</organism>
<dbReference type="PANTHER" id="PTHR47197:SF3">
    <property type="entry name" value="DIHYDRO-HEME D1 DEHYDROGENASE"/>
    <property type="match status" value="1"/>
</dbReference>
<protein>
    <submittedName>
        <fullName evidence="1">40-residue YVTN family beta-propeller repeat-containing protein</fullName>
    </submittedName>
</protein>
<gene>
    <name evidence="1" type="ORF">SAMN04488528_100141</name>
</gene>
<dbReference type="STRING" id="84698.SAMN04488528_100141"/>
<dbReference type="InterPro" id="IPR011048">
    <property type="entry name" value="Haem_d1_sf"/>
</dbReference>
<dbReference type="Proteomes" id="UP000198619">
    <property type="component" value="Unassembled WGS sequence"/>
</dbReference>
<proteinExistence type="predicted"/>
<evidence type="ECO:0000313" key="2">
    <source>
        <dbReference type="Proteomes" id="UP000198619"/>
    </source>
</evidence>
<accession>A0A1I0V097</accession>
<dbReference type="EMBL" id="FOKI01000001">
    <property type="protein sequence ID" value="SFA69447.1"/>
    <property type="molecule type" value="Genomic_DNA"/>
</dbReference>
<sequence length="292" mass="33005">MKNLYICNTSSDSVSKVNLETLVEESIFIKENNFRKGPHGICKWDNILLVANNFSNTISKIDLLNKNNLEEFYIGSRLTDVKAFNNMAYITCSENDNLVIFDLALNKVICQVPCDVYPHNIEIYETLNIALITNMISSTVSIFDLKTNEIIRSIPVGLFPTKSGIIRHGHLMCCESHIGEETGHLSLIDFNSGEKIKSLELGKYPVDFYYDKNDDKVFVSNFEDGSISVIDVLDFKEIKRINIHGMPRGIIRYGKSLYVGDNLNNNLIIIDLKSSKQKIIPLGKEPNGMILD</sequence>
<evidence type="ECO:0000313" key="1">
    <source>
        <dbReference type="EMBL" id="SFA69447.1"/>
    </source>
</evidence>
<dbReference type="RefSeq" id="WP_090037477.1">
    <property type="nucleotide sequence ID" value="NZ_FOKI01000001.1"/>
</dbReference>
<keyword evidence="2" id="KW-1185">Reference proteome</keyword>
<dbReference type="SUPFAM" id="SSF51004">
    <property type="entry name" value="C-terminal (heme d1) domain of cytochrome cd1-nitrite reductase"/>
    <property type="match status" value="1"/>
</dbReference>
<dbReference type="InterPro" id="IPR051200">
    <property type="entry name" value="Host-pathogen_enzymatic-act"/>
</dbReference>
<dbReference type="Gene3D" id="2.130.10.10">
    <property type="entry name" value="YVTN repeat-like/Quinoprotein amine dehydrogenase"/>
    <property type="match status" value="2"/>
</dbReference>
<reference evidence="1 2" key="1">
    <citation type="submission" date="2016-10" db="EMBL/GenBank/DDBJ databases">
        <authorList>
            <person name="de Groot N.N."/>
        </authorList>
    </citation>
    <scope>NUCLEOTIDE SEQUENCE [LARGE SCALE GENOMIC DNA]</scope>
    <source>
        <strain evidence="1 2">DSM 12271</strain>
    </source>
</reference>
<dbReference type="OrthoDB" id="1706639at2"/>
<dbReference type="AlphaFoldDB" id="A0A1I0V097"/>
<dbReference type="PANTHER" id="PTHR47197">
    <property type="entry name" value="PROTEIN NIRF"/>
    <property type="match status" value="1"/>
</dbReference>
<dbReference type="InterPro" id="IPR015943">
    <property type="entry name" value="WD40/YVTN_repeat-like_dom_sf"/>
</dbReference>
<name>A0A1I0V097_9CLOT</name>